<evidence type="ECO:0000313" key="2">
    <source>
        <dbReference type="EMBL" id="SCB52283.1"/>
    </source>
</evidence>
<reference evidence="2 3" key="1">
    <citation type="submission" date="2016-08" db="EMBL/GenBank/DDBJ databases">
        <authorList>
            <person name="Seilhamer J.J."/>
        </authorList>
    </citation>
    <scope>NUCLEOTIDE SEQUENCE [LARGE SCALE GENOMIC DNA]</scope>
    <source>
        <strain evidence="2 3">CCBAU 10071</strain>
    </source>
</reference>
<dbReference type="RefSeq" id="WP_074448484.1">
    <property type="nucleotide sequence ID" value="NZ_FMAE01000030.1"/>
</dbReference>
<accession>A0A1C3XJ41</accession>
<feature type="region of interest" description="Disordered" evidence="1">
    <location>
        <begin position="54"/>
        <end position="78"/>
    </location>
</feature>
<dbReference type="Proteomes" id="UP000183174">
    <property type="component" value="Unassembled WGS sequence"/>
</dbReference>
<proteinExistence type="predicted"/>
<name>A0A1C3XJ41_9BRAD</name>
<organism evidence="2 3">
    <name type="scientific">Bradyrhizobium yuanmingense</name>
    <dbReference type="NCBI Taxonomy" id="108015"/>
    <lineage>
        <taxon>Bacteria</taxon>
        <taxon>Pseudomonadati</taxon>
        <taxon>Pseudomonadota</taxon>
        <taxon>Alphaproteobacteria</taxon>
        <taxon>Hyphomicrobiales</taxon>
        <taxon>Nitrobacteraceae</taxon>
        <taxon>Bradyrhizobium</taxon>
    </lineage>
</organism>
<sequence length="78" mass="8706">MAKSAAETNDFDPQLVQDILSKIDGYHADLASERGSSMARCRNIRESISNVYKEAKARHPDERTSVVGQDQDQRGDEP</sequence>
<dbReference type="EMBL" id="FMAE01000030">
    <property type="protein sequence ID" value="SCB52283.1"/>
    <property type="molecule type" value="Genomic_DNA"/>
</dbReference>
<protein>
    <submittedName>
        <fullName evidence="2">Uncharacterized protein</fullName>
    </submittedName>
</protein>
<gene>
    <name evidence="2" type="ORF">GA0061099_103022</name>
</gene>
<dbReference type="AlphaFoldDB" id="A0A1C3XJ41"/>
<feature type="compositionally biased region" description="Basic and acidic residues" evidence="1">
    <location>
        <begin position="54"/>
        <end position="64"/>
    </location>
</feature>
<evidence type="ECO:0000313" key="3">
    <source>
        <dbReference type="Proteomes" id="UP000183174"/>
    </source>
</evidence>
<evidence type="ECO:0000256" key="1">
    <source>
        <dbReference type="SAM" id="MobiDB-lite"/>
    </source>
</evidence>